<dbReference type="Pfam" id="PF10134">
    <property type="entry name" value="RPA"/>
    <property type="match status" value="1"/>
</dbReference>
<feature type="compositionally biased region" description="Basic and acidic residues" evidence="1">
    <location>
        <begin position="313"/>
        <end position="322"/>
    </location>
</feature>
<feature type="region of interest" description="Disordered" evidence="1">
    <location>
        <begin position="310"/>
        <end position="338"/>
    </location>
</feature>
<dbReference type="InterPro" id="IPR018777">
    <property type="entry name" value="Replication_initiator_prot_A"/>
</dbReference>
<protein>
    <recommendedName>
        <fullName evidence="4">RepB family plasmid replication initiator protein</fullName>
    </recommendedName>
</protein>
<proteinExistence type="predicted"/>
<dbReference type="EMBL" id="QYUJ01000004">
    <property type="protein sequence ID" value="RJF75719.1"/>
    <property type="molecule type" value="Genomic_DNA"/>
</dbReference>
<evidence type="ECO:0000313" key="2">
    <source>
        <dbReference type="EMBL" id="RJF75719.1"/>
    </source>
</evidence>
<evidence type="ECO:0008006" key="4">
    <source>
        <dbReference type="Google" id="ProtNLM"/>
    </source>
</evidence>
<sequence length="401" mass="45026">MVCTSPRGSTVPHGVDNDILLGLVNAAVLQGLPEDDTVRLTSRELLKLSGITPSQRSYENLQKSLRRLQHTAYDVTDSWYDGSRQRWRSMSFSLIVKQGIEDNTQDVTNIGQWRAQTKLAIKLDDGLIRNIRAGHILPLDFELLSQLTQPMTRNVFRTLSFQRRNTDDQNPILAFTIPLTVWATHLGMQKMRLDAVLRALKPAHEELTKTGFLKEVTYQGRGKERTVTYVFGSSSVQTADPEAVALLTRYGISGGRTLGLAQTYGLPVIQRAVSVLEALLKTPYASRIRNKAGILSDILEHPDKYDSILIQEEAPRTVRPENTRSTGTQKKNDEPASIPRTVQAAHQLLIGQFDDSPLRRQFRDQVSALYVEERIGSLDLISLQGKTDDEVADLIGEWLRK</sequence>
<dbReference type="Proteomes" id="UP000286287">
    <property type="component" value="Unassembled WGS sequence"/>
</dbReference>
<organism evidence="2 3">
    <name type="scientific">Deinococcus cavernae</name>
    <dbReference type="NCBI Taxonomy" id="2320857"/>
    <lineage>
        <taxon>Bacteria</taxon>
        <taxon>Thermotogati</taxon>
        <taxon>Deinococcota</taxon>
        <taxon>Deinococci</taxon>
        <taxon>Deinococcales</taxon>
        <taxon>Deinococcaceae</taxon>
        <taxon>Deinococcus</taxon>
    </lineage>
</organism>
<name>A0A418VHV0_9DEIO</name>
<dbReference type="OrthoDB" id="55409at2"/>
<accession>A0A418VHV0</accession>
<evidence type="ECO:0000313" key="3">
    <source>
        <dbReference type="Proteomes" id="UP000286287"/>
    </source>
</evidence>
<keyword evidence="3" id="KW-1185">Reference proteome</keyword>
<gene>
    <name evidence="2" type="ORF">D3875_00795</name>
</gene>
<dbReference type="AlphaFoldDB" id="A0A418VHV0"/>
<reference evidence="2 3" key="1">
    <citation type="submission" date="2018-09" db="EMBL/GenBank/DDBJ databases">
        <authorList>
            <person name="Zhu H."/>
        </authorList>
    </citation>
    <scope>NUCLEOTIDE SEQUENCE [LARGE SCALE GENOMIC DNA]</scope>
    <source>
        <strain evidence="2 3">K2S05-167</strain>
    </source>
</reference>
<evidence type="ECO:0000256" key="1">
    <source>
        <dbReference type="SAM" id="MobiDB-lite"/>
    </source>
</evidence>
<comment type="caution">
    <text evidence="2">The sequence shown here is derived from an EMBL/GenBank/DDBJ whole genome shotgun (WGS) entry which is preliminary data.</text>
</comment>